<dbReference type="EMBL" id="WHUW01000001">
    <property type="protein sequence ID" value="KAF8452818.1"/>
    <property type="molecule type" value="Genomic_DNA"/>
</dbReference>
<keyword evidence="1" id="KW-1133">Transmembrane helix</keyword>
<keyword evidence="1" id="KW-0812">Transmembrane</keyword>
<feature type="transmembrane region" description="Helical" evidence="1">
    <location>
        <begin position="414"/>
        <end position="433"/>
    </location>
</feature>
<dbReference type="Gene3D" id="3.40.50.300">
    <property type="entry name" value="P-loop containing nucleotide triphosphate hydrolases"/>
    <property type="match status" value="1"/>
</dbReference>
<dbReference type="SUPFAM" id="SSF52540">
    <property type="entry name" value="P-loop containing nucleoside triphosphate hydrolases"/>
    <property type="match status" value="1"/>
</dbReference>
<feature type="transmembrane region" description="Helical" evidence="1">
    <location>
        <begin position="464"/>
        <end position="486"/>
    </location>
</feature>
<dbReference type="GO" id="GO:0005525">
    <property type="term" value="F:GTP binding"/>
    <property type="evidence" value="ECO:0007669"/>
    <property type="project" value="InterPro"/>
</dbReference>
<keyword evidence="1" id="KW-0472">Membrane</keyword>
<feature type="domain" description="G" evidence="2">
    <location>
        <begin position="106"/>
        <end position="181"/>
    </location>
</feature>
<evidence type="ECO:0000313" key="3">
    <source>
        <dbReference type="EMBL" id="KAF8452818.1"/>
    </source>
</evidence>
<name>A0AAD4CAU1_BOLED</name>
<dbReference type="Pfam" id="PF01926">
    <property type="entry name" value="MMR_HSR1"/>
    <property type="match status" value="1"/>
</dbReference>
<evidence type="ECO:0000256" key="1">
    <source>
        <dbReference type="SAM" id="Phobius"/>
    </source>
</evidence>
<keyword evidence="4" id="KW-1185">Reference proteome</keyword>
<organism evidence="3 4">
    <name type="scientific">Boletus edulis BED1</name>
    <dbReference type="NCBI Taxonomy" id="1328754"/>
    <lineage>
        <taxon>Eukaryota</taxon>
        <taxon>Fungi</taxon>
        <taxon>Dikarya</taxon>
        <taxon>Basidiomycota</taxon>
        <taxon>Agaricomycotina</taxon>
        <taxon>Agaricomycetes</taxon>
        <taxon>Agaricomycetidae</taxon>
        <taxon>Boletales</taxon>
        <taxon>Boletineae</taxon>
        <taxon>Boletaceae</taxon>
        <taxon>Boletoideae</taxon>
        <taxon>Boletus</taxon>
    </lineage>
</organism>
<dbReference type="Proteomes" id="UP001194468">
    <property type="component" value="Unassembled WGS sequence"/>
</dbReference>
<protein>
    <recommendedName>
        <fullName evidence="2">G domain-containing protein</fullName>
    </recommendedName>
</protein>
<evidence type="ECO:0000259" key="2">
    <source>
        <dbReference type="Pfam" id="PF01926"/>
    </source>
</evidence>
<proteinExistence type="predicted"/>
<evidence type="ECO:0000313" key="4">
    <source>
        <dbReference type="Proteomes" id="UP001194468"/>
    </source>
</evidence>
<accession>A0AAD4CAU1</accession>
<reference evidence="3" key="2">
    <citation type="journal article" date="2020" name="Nat. Commun.">
        <title>Large-scale genome sequencing of mycorrhizal fungi provides insights into the early evolution of symbiotic traits.</title>
        <authorList>
            <person name="Miyauchi S."/>
            <person name="Kiss E."/>
            <person name="Kuo A."/>
            <person name="Drula E."/>
            <person name="Kohler A."/>
            <person name="Sanchez-Garcia M."/>
            <person name="Morin E."/>
            <person name="Andreopoulos B."/>
            <person name="Barry K.W."/>
            <person name="Bonito G."/>
            <person name="Buee M."/>
            <person name="Carver A."/>
            <person name="Chen C."/>
            <person name="Cichocki N."/>
            <person name="Clum A."/>
            <person name="Culley D."/>
            <person name="Crous P.W."/>
            <person name="Fauchery L."/>
            <person name="Girlanda M."/>
            <person name="Hayes R.D."/>
            <person name="Keri Z."/>
            <person name="LaButti K."/>
            <person name="Lipzen A."/>
            <person name="Lombard V."/>
            <person name="Magnuson J."/>
            <person name="Maillard F."/>
            <person name="Murat C."/>
            <person name="Nolan M."/>
            <person name="Ohm R.A."/>
            <person name="Pangilinan J."/>
            <person name="Pereira M.F."/>
            <person name="Perotto S."/>
            <person name="Peter M."/>
            <person name="Pfister S."/>
            <person name="Riley R."/>
            <person name="Sitrit Y."/>
            <person name="Stielow J.B."/>
            <person name="Szollosi G."/>
            <person name="Zifcakova L."/>
            <person name="Stursova M."/>
            <person name="Spatafora J.W."/>
            <person name="Tedersoo L."/>
            <person name="Vaario L.M."/>
            <person name="Yamada A."/>
            <person name="Yan M."/>
            <person name="Wang P."/>
            <person name="Xu J."/>
            <person name="Bruns T."/>
            <person name="Baldrian P."/>
            <person name="Vilgalys R."/>
            <person name="Dunand C."/>
            <person name="Henrissat B."/>
            <person name="Grigoriev I.V."/>
            <person name="Hibbett D."/>
            <person name="Nagy L.G."/>
            <person name="Martin F.M."/>
        </authorList>
    </citation>
    <scope>NUCLEOTIDE SEQUENCE</scope>
    <source>
        <strain evidence="3">BED1</strain>
    </source>
</reference>
<dbReference type="AlphaFoldDB" id="A0AAD4CAU1"/>
<sequence>MGHYAKNSRIELSPVAQITLHYKSSWWSGTKTRTINTQSLFAIYARAPTQGLSVVQDGIRITFSCQATATVFSTPRATQTVPPTAQTSGTLSPTTQAILEDCPRFRILVIGKSGVGKSSLINTAFGIHKACAANFMRGKANIEEGLESPVNERFILHDSLGFEPGDKDNYNTVKSFIRNRQTGRLKDQLHAVWFCVQIPRAGGRLLEIAAEDFFRTKKKTMGTIPLIVVYTMLDSLVDEMTMQLAMSSNSELDDESLTRNACLKAASSIRERHKEVTRLAGEPLPYAIVSTRENYRYTLQTLVELTHQQVGIRDTPGAQITSVVTLMAQRVAPHLKIQGSIDIGKQRYWKALRTSPEFMGHTIWDCLSVIHADIVAVWNFNDPACHLLDNKFKELIIKMVQEMQMRSVPNPNRILALGGGSLVAAASGFLAAISNPAAPIVLPIVAGVAAAVWVYDIYQNVKNVQKIFMAFIVDLTHVMETLFILTGRDHKKLTRRAIKLAYTTYHESGVMSQAHTDIQGYRDRVGRDGTLELIESLIKPERSGDLSVKDYFAEISKLDIQKLNLDQEEEW</sequence>
<dbReference type="InterPro" id="IPR006073">
    <property type="entry name" value="GTP-bd"/>
</dbReference>
<gene>
    <name evidence="3" type="ORF">L210DRAFT_2057894</name>
</gene>
<reference evidence="3" key="1">
    <citation type="submission" date="2019-10" db="EMBL/GenBank/DDBJ databases">
        <authorList>
            <consortium name="DOE Joint Genome Institute"/>
            <person name="Kuo A."/>
            <person name="Miyauchi S."/>
            <person name="Kiss E."/>
            <person name="Drula E."/>
            <person name="Kohler A."/>
            <person name="Sanchez-Garcia M."/>
            <person name="Andreopoulos B."/>
            <person name="Barry K.W."/>
            <person name="Bonito G."/>
            <person name="Buee M."/>
            <person name="Carver A."/>
            <person name="Chen C."/>
            <person name="Cichocki N."/>
            <person name="Clum A."/>
            <person name="Culley D."/>
            <person name="Crous P.W."/>
            <person name="Fauchery L."/>
            <person name="Girlanda M."/>
            <person name="Hayes R."/>
            <person name="Keri Z."/>
            <person name="LaButti K."/>
            <person name="Lipzen A."/>
            <person name="Lombard V."/>
            <person name="Magnuson J."/>
            <person name="Maillard F."/>
            <person name="Morin E."/>
            <person name="Murat C."/>
            <person name="Nolan M."/>
            <person name="Ohm R."/>
            <person name="Pangilinan J."/>
            <person name="Pereira M."/>
            <person name="Perotto S."/>
            <person name="Peter M."/>
            <person name="Riley R."/>
            <person name="Sitrit Y."/>
            <person name="Stielow B."/>
            <person name="Szollosi G."/>
            <person name="Zifcakova L."/>
            <person name="Stursova M."/>
            <person name="Spatafora J.W."/>
            <person name="Tedersoo L."/>
            <person name="Vaario L.-M."/>
            <person name="Yamada A."/>
            <person name="Yan M."/>
            <person name="Wang P."/>
            <person name="Xu J."/>
            <person name="Bruns T."/>
            <person name="Baldrian P."/>
            <person name="Vilgalys R."/>
            <person name="Henrissat B."/>
            <person name="Grigoriev I.V."/>
            <person name="Hibbett D."/>
            <person name="Nagy L.G."/>
            <person name="Martin F.M."/>
        </authorList>
    </citation>
    <scope>NUCLEOTIDE SEQUENCE</scope>
    <source>
        <strain evidence="3">BED1</strain>
    </source>
</reference>
<dbReference type="InterPro" id="IPR027417">
    <property type="entry name" value="P-loop_NTPase"/>
</dbReference>
<feature type="transmembrane region" description="Helical" evidence="1">
    <location>
        <begin position="440"/>
        <end position="458"/>
    </location>
</feature>
<comment type="caution">
    <text evidence="3">The sequence shown here is derived from an EMBL/GenBank/DDBJ whole genome shotgun (WGS) entry which is preliminary data.</text>
</comment>